<feature type="signal peptide" evidence="11">
    <location>
        <begin position="1"/>
        <end position="21"/>
    </location>
</feature>
<dbReference type="SMART" id="SM01038">
    <property type="entry name" value="Bgal_small_N"/>
    <property type="match status" value="1"/>
</dbReference>
<dbReference type="Pfam" id="PF02837">
    <property type="entry name" value="Glyco_hydro_2_N"/>
    <property type="match status" value="1"/>
</dbReference>
<dbReference type="InterPro" id="IPR008979">
    <property type="entry name" value="Galactose-bd-like_sf"/>
</dbReference>
<evidence type="ECO:0000256" key="7">
    <source>
        <dbReference type="ARBA" id="ARBA00023295"/>
    </source>
</evidence>
<reference evidence="14" key="1">
    <citation type="journal article" date="2022" name="Cell Host Microbe">
        <title>Colonization of the live biotherapeutic product VE303 and modulation of the microbiota and metabolites in healthy volunteers.</title>
        <authorList>
            <person name="Dsouza M."/>
            <person name="Menon R."/>
            <person name="Crossette E."/>
            <person name="Bhattarai S.K."/>
            <person name="Schneider J."/>
            <person name="Kim Y.G."/>
            <person name="Reddy S."/>
            <person name="Caballero S."/>
            <person name="Felix C."/>
            <person name="Cornacchione L."/>
            <person name="Hendrickson J."/>
            <person name="Watson A.R."/>
            <person name="Minot S.S."/>
            <person name="Greenfield N."/>
            <person name="Schopf L."/>
            <person name="Szabady R."/>
            <person name="Patarroyo J."/>
            <person name="Smith W."/>
            <person name="Harrison P."/>
            <person name="Kuijper E.J."/>
            <person name="Kelly C.P."/>
            <person name="Olle B."/>
            <person name="Bobilev D."/>
            <person name="Silber J.L."/>
            <person name="Bucci V."/>
            <person name="Roberts B."/>
            <person name="Faith J."/>
            <person name="Norman J.M."/>
        </authorList>
    </citation>
    <scope>NUCLEOTIDE SEQUENCE</scope>
    <source>
        <strain evidence="14">VE303-04</strain>
    </source>
</reference>
<dbReference type="Pfam" id="PF13385">
    <property type="entry name" value="Laminin_G_3"/>
    <property type="match status" value="1"/>
</dbReference>
<comment type="similarity">
    <text evidence="2 9">Belongs to the glycosyl hydrolase 2 family.</text>
</comment>
<dbReference type="InterPro" id="IPR006104">
    <property type="entry name" value="Glyco_hydro_2_N"/>
</dbReference>
<dbReference type="InterPro" id="IPR006101">
    <property type="entry name" value="Glyco_hydro_2"/>
</dbReference>
<dbReference type="Gene3D" id="2.60.40.10">
    <property type="entry name" value="Immunoglobulins"/>
    <property type="match status" value="2"/>
</dbReference>
<dbReference type="Gene3D" id="3.20.20.80">
    <property type="entry name" value="Glycosidases"/>
    <property type="match status" value="2"/>
</dbReference>
<keyword evidence="7 9" id="KW-0326">Glycosidase</keyword>
<evidence type="ECO:0000256" key="4">
    <source>
        <dbReference type="ARBA" id="ARBA00022729"/>
    </source>
</evidence>
<dbReference type="SUPFAM" id="SSF49785">
    <property type="entry name" value="Galactose-binding domain-like"/>
    <property type="match status" value="1"/>
</dbReference>
<dbReference type="InterPro" id="IPR032312">
    <property type="entry name" value="LacZ_4"/>
</dbReference>
<dbReference type="PANTHER" id="PTHR46323">
    <property type="entry name" value="BETA-GALACTOSIDASE"/>
    <property type="match status" value="1"/>
</dbReference>
<evidence type="ECO:0000313" key="14">
    <source>
        <dbReference type="EMBL" id="MCK0089129.1"/>
    </source>
</evidence>
<evidence type="ECO:0000256" key="2">
    <source>
        <dbReference type="ARBA" id="ARBA00007401"/>
    </source>
</evidence>
<dbReference type="SMART" id="SM00560">
    <property type="entry name" value="LamGL"/>
    <property type="match status" value="1"/>
</dbReference>
<name>A0AAW5FB14_CLOSY</name>
<dbReference type="InterPro" id="IPR004199">
    <property type="entry name" value="B-gal_small/dom_5"/>
</dbReference>
<dbReference type="Pfam" id="PF00703">
    <property type="entry name" value="Glyco_hydro_2"/>
    <property type="match status" value="1"/>
</dbReference>
<dbReference type="PRINTS" id="PR00132">
    <property type="entry name" value="GLHYDRLASE2"/>
</dbReference>
<dbReference type="SUPFAM" id="SSF74650">
    <property type="entry name" value="Galactose mutarotase-like"/>
    <property type="match status" value="1"/>
</dbReference>
<dbReference type="Pfam" id="PF16353">
    <property type="entry name" value="LacZ_4"/>
    <property type="match status" value="1"/>
</dbReference>
<organism evidence="14 15">
    <name type="scientific">Clostridium symbiosum</name>
    <name type="common">Bacteroides symbiosus</name>
    <dbReference type="NCBI Taxonomy" id="1512"/>
    <lineage>
        <taxon>Bacteria</taxon>
        <taxon>Bacillati</taxon>
        <taxon>Bacillota</taxon>
        <taxon>Clostridia</taxon>
        <taxon>Lachnospirales</taxon>
        <taxon>Lachnospiraceae</taxon>
        <taxon>Otoolea</taxon>
    </lineage>
</organism>
<dbReference type="SUPFAM" id="SSF49899">
    <property type="entry name" value="Concanavalin A-like lectins/glucanases"/>
    <property type="match status" value="1"/>
</dbReference>
<dbReference type="InterPro" id="IPR006558">
    <property type="entry name" value="LamG-like"/>
</dbReference>
<dbReference type="RefSeq" id="WP_024738815.1">
    <property type="nucleotide sequence ID" value="NZ_JADMOJ010000059.1"/>
</dbReference>
<dbReference type="PROSITE" id="PS51257">
    <property type="entry name" value="PROKAR_LIPOPROTEIN"/>
    <property type="match status" value="1"/>
</dbReference>
<evidence type="ECO:0000256" key="8">
    <source>
        <dbReference type="ARBA" id="ARBA00032230"/>
    </source>
</evidence>
<dbReference type="InterPro" id="IPR011013">
    <property type="entry name" value="Gal_mutarotase_sf_dom"/>
</dbReference>
<dbReference type="InterPro" id="IPR014718">
    <property type="entry name" value="GH-type_carb-bd"/>
</dbReference>
<dbReference type="Gene3D" id="2.60.120.260">
    <property type="entry name" value="Galactose-binding domain-like"/>
    <property type="match status" value="1"/>
</dbReference>
<dbReference type="Gene3D" id="2.70.98.10">
    <property type="match status" value="1"/>
</dbReference>
<dbReference type="GO" id="GO:0004565">
    <property type="term" value="F:beta-galactosidase activity"/>
    <property type="evidence" value="ECO:0007669"/>
    <property type="project" value="UniProtKB-EC"/>
</dbReference>
<protein>
    <recommendedName>
        <fullName evidence="3 9">Beta-galactosidase</fullName>
        <ecNumber evidence="3 9">3.2.1.23</ecNumber>
    </recommendedName>
    <alternativeName>
        <fullName evidence="8 9">Lactase</fullName>
    </alternativeName>
</protein>
<evidence type="ECO:0000256" key="3">
    <source>
        <dbReference type="ARBA" id="ARBA00012756"/>
    </source>
</evidence>
<feature type="region of interest" description="Disordered" evidence="10">
    <location>
        <begin position="23"/>
        <end position="76"/>
    </location>
</feature>
<comment type="caution">
    <text evidence="14">The sequence shown here is derived from an EMBL/GenBank/DDBJ whole genome shotgun (WGS) entry which is preliminary data.</text>
</comment>
<dbReference type="InterPro" id="IPR050347">
    <property type="entry name" value="Bact_Beta-galactosidase"/>
</dbReference>
<dbReference type="InterPro" id="IPR006102">
    <property type="entry name" value="Ig-like_GH2"/>
</dbReference>
<dbReference type="EC" id="3.2.1.23" evidence="3 9"/>
<dbReference type="InterPro" id="IPR013783">
    <property type="entry name" value="Ig-like_fold"/>
</dbReference>
<evidence type="ECO:0000256" key="10">
    <source>
        <dbReference type="SAM" id="MobiDB-lite"/>
    </source>
</evidence>
<dbReference type="Pfam" id="PF02929">
    <property type="entry name" value="Bgal_small_N"/>
    <property type="match status" value="1"/>
</dbReference>
<dbReference type="InterPro" id="IPR013320">
    <property type="entry name" value="ConA-like_dom_sf"/>
</dbReference>
<dbReference type="GO" id="GO:0005990">
    <property type="term" value="P:lactose catabolic process"/>
    <property type="evidence" value="ECO:0007669"/>
    <property type="project" value="TreeGrafter"/>
</dbReference>
<dbReference type="InterPro" id="IPR017853">
    <property type="entry name" value="GH"/>
</dbReference>
<dbReference type="EMBL" id="JAINVB010000002">
    <property type="protein sequence ID" value="MCK0089129.1"/>
    <property type="molecule type" value="Genomic_DNA"/>
</dbReference>
<proteinExistence type="inferred from homology"/>
<evidence type="ECO:0000313" key="15">
    <source>
        <dbReference type="Proteomes" id="UP001203136"/>
    </source>
</evidence>
<dbReference type="Proteomes" id="UP001203136">
    <property type="component" value="Unassembled WGS sequence"/>
</dbReference>
<dbReference type="PROSITE" id="PS00719">
    <property type="entry name" value="GLYCOSYL_HYDROL_F2_1"/>
    <property type="match status" value="1"/>
</dbReference>
<comment type="catalytic activity">
    <reaction evidence="1 9">
        <text>Hydrolysis of terminal non-reducing beta-D-galactose residues in beta-D-galactosides.</text>
        <dbReference type="EC" id="3.2.1.23"/>
    </reaction>
</comment>
<dbReference type="SUPFAM" id="SSF49303">
    <property type="entry name" value="beta-Galactosidase/glucuronidase domain"/>
    <property type="match status" value="2"/>
</dbReference>
<evidence type="ECO:0000256" key="1">
    <source>
        <dbReference type="ARBA" id="ARBA00001412"/>
    </source>
</evidence>
<evidence type="ECO:0000256" key="11">
    <source>
        <dbReference type="SAM" id="SignalP"/>
    </source>
</evidence>
<accession>A0AAW5FB14</accession>
<feature type="chain" id="PRO_5043498762" description="Beta-galactosidase" evidence="11">
    <location>
        <begin position="22"/>
        <end position="1360"/>
    </location>
</feature>
<dbReference type="GO" id="GO:0009341">
    <property type="term" value="C:beta-galactosidase complex"/>
    <property type="evidence" value="ECO:0007669"/>
    <property type="project" value="InterPro"/>
</dbReference>
<dbReference type="SUPFAM" id="SSF51445">
    <property type="entry name" value="(Trans)glycosidases"/>
    <property type="match status" value="1"/>
</dbReference>
<dbReference type="InterPro" id="IPR023230">
    <property type="entry name" value="Glyco_hydro_2_CS"/>
</dbReference>
<dbReference type="PANTHER" id="PTHR46323:SF2">
    <property type="entry name" value="BETA-GALACTOSIDASE"/>
    <property type="match status" value="1"/>
</dbReference>
<evidence type="ECO:0000256" key="6">
    <source>
        <dbReference type="ARBA" id="ARBA00023157"/>
    </source>
</evidence>
<gene>
    <name evidence="14" type="ORF">K5I21_25310</name>
</gene>
<keyword evidence="6" id="KW-1015">Disulfide bond</keyword>
<sequence>MKKRKATLCLALAAVFGISSVAGCSKTPNNSGQDEKAAESQAGSTVGGADGSGDGSGSSGESTAIKEAGPDPNASVFAGEEWFDQRGTFEVNREKAHTSFISFASEEDARVREKEKSPFYQSLNGIWKFQLVDSPHQRNTEFYRTDYDVSGWDNIDVPSNWQTEGFDYPKYTDTRLPWEGVEIPELGVSPTLYNPVGSYRRDFKTPENWDGKEVFVSFQGVESAFYVWVNGEYAGYSEDSYTAAEFNISPYLNAAGENNTIAVQVYRWSDGSYLEDQDFIRLSGIFRDVFLYSKDRGASIFDFNYTTDLDDSYVDAVMNIEAVLRRFDESAGGGHTLETALLDKDGKEVFRKTLPVTFDGEEAVISEQVSVSNPAKWSAEEPNLYQMVLTLKDSGGSILESAGCNVGFREVSIINNGTNQAQVVINGQPIMFKGVNRHETEPQGGRHITEESMIQDILLMKQHNINSVRNSHYPNEPRWYELCDEYGLYMIDEANIESHGLNDYIPQSDPEWMKACRDRMTSTIERSKTHPSILLWSLGNESYNGDTWADLGRLCKELDPSRLVHYEGDRDIPEVDVWSRMYRRVNKPDVMDKTANPLVWWGNYGTKPALQCEYAHAMGNGIGNLKEYWDIYEKYPILQGGFIWDWVDQTVEMPVPAEKRLKNDAGDLAITLKGSLEDGGNEGKAMKGYAVCYNDKALAFSGKMPFTLEAYVYPEDTVASTPIITKGNDEWKCTESYGLQRKVFFNQETGDPVEDYLEFYIYNTEWNEDDGVYTKVSASIPTPDNWAGQWHRIAGTFDGENLKLYLDGKEVAAAKDSHGIARGGNAVGIGADVTYDAQNPNVPPVFKGLIDNVRIYNKALTPDEIKKTSRKPDENALVWLDFEGAEDVTYPQPTYYSFGGDWQDIPAGNPNNKNFCANGLVSADRTVQPELVEVKKLYQNIGLENGDVMNGKILTKNKYLFTNLNRFNGSWELMEDGKVIQSGIFAPEELNIAPLEEGILTAAFTTPEFKPGAEYFLNVSFTLKEDTSWAKAGHEVAKEQFYLPFNVPKADASEAEMEPLTVEEADAAVNVEGKDFDLVFNKKTGTIDSFRFNGIDLIKNGPVPNFWRAPTDSDLGFYSQLEMADWRYAGEDRTVTDVTVKKETDRVTFTVSAELPTRTTSGYNQVYTVYGTGDVEITSTLKPGSADLPMIPEIGNMLTIPKDFSNITWYGRGPEENYIDRQTGYGVGVYRKNVDEFFIDYIKPQETGNRTDVRWVSLTNDQGAGLLVKAAKPIEFNTLTYTPEQLTNALHSYMLPEGQDITLRINMRQMGLGGDNSWGAKPLTKYLNPSDQNYQYTYTLKPVKTDNADELMNDYRTPIK</sequence>
<keyword evidence="5 9" id="KW-0378">Hydrolase</keyword>
<dbReference type="InterPro" id="IPR006103">
    <property type="entry name" value="Glyco_hydro_2_cat"/>
</dbReference>
<dbReference type="InterPro" id="IPR036156">
    <property type="entry name" value="Beta-gal/glucu_dom_sf"/>
</dbReference>
<evidence type="ECO:0000256" key="5">
    <source>
        <dbReference type="ARBA" id="ARBA00022801"/>
    </source>
</evidence>
<dbReference type="Pfam" id="PF02836">
    <property type="entry name" value="Glyco_hydro_2_C"/>
    <property type="match status" value="2"/>
</dbReference>
<feature type="domain" description="LamG-like jellyroll fold" evidence="12">
    <location>
        <begin position="704"/>
        <end position="863"/>
    </location>
</feature>
<feature type="compositionally biased region" description="Gly residues" evidence="10">
    <location>
        <begin position="45"/>
        <end position="58"/>
    </location>
</feature>
<feature type="domain" description="Beta galactosidase small chain/" evidence="13">
    <location>
        <begin position="1070"/>
        <end position="1341"/>
    </location>
</feature>
<dbReference type="GO" id="GO:0030246">
    <property type="term" value="F:carbohydrate binding"/>
    <property type="evidence" value="ECO:0007669"/>
    <property type="project" value="InterPro"/>
</dbReference>
<evidence type="ECO:0000256" key="9">
    <source>
        <dbReference type="RuleBase" id="RU361154"/>
    </source>
</evidence>
<evidence type="ECO:0000259" key="13">
    <source>
        <dbReference type="SMART" id="SM01038"/>
    </source>
</evidence>
<dbReference type="Gene3D" id="2.60.120.200">
    <property type="match status" value="1"/>
</dbReference>
<keyword evidence="4 11" id="KW-0732">Signal</keyword>
<evidence type="ECO:0000259" key="12">
    <source>
        <dbReference type="SMART" id="SM00560"/>
    </source>
</evidence>